<comment type="caution">
    <text evidence="13">The sequence shown here is derived from an EMBL/GenBank/DDBJ whole genome shotgun (WGS) entry which is preliminary data.</text>
</comment>
<dbReference type="GO" id="GO:0032049">
    <property type="term" value="P:cardiolipin biosynthetic process"/>
    <property type="evidence" value="ECO:0007669"/>
    <property type="project" value="TreeGrafter"/>
</dbReference>
<keyword evidence="3 10" id="KW-0808">Transferase</keyword>
<feature type="transmembrane region" description="Helical" evidence="12">
    <location>
        <begin position="245"/>
        <end position="262"/>
    </location>
</feature>
<evidence type="ECO:0000313" key="13">
    <source>
        <dbReference type="EMBL" id="ORZ34656.1"/>
    </source>
</evidence>
<dbReference type="GO" id="GO:0043337">
    <property type="term" value="F:cardiolipin synthase (CMP-forming)"/>
    <property type="evidence" value="ECO:0007669"/>
    <property type="project" value="TreeGrafter"/>
</dbReference>
<reference evidence="13 14" key="1">
    <citation type="submission" date="2016-07" db="EMBL/GenBank/DDBJ databases">
        <title>Pervasive Adenine N6-methylation of Active Genes in Fungi.</title>
        <authorList>
            <consortium name="DOE Joint Genome Institute"/>
            <person name="Mondo S.J."/>
            <person name="Dannebaum R.O."/>
            <person name="Kuo R.C."/>
            <person name="Labutti K."/>
            <person name="Haridas S."/>
            <person name="Kuo A."/>
            <person name="Salamov A."/>
            <person name="Ahrendt S.R."/>
            <person name="Lipzen A."/>
            <person name="Sullivan W."/>
            <person name="Andreopoulos W.B."/>
            <person name="Clum A."/>
            <person name="Lindquist E."/>
            <person name="Daum C."/>
            <person name="Ramamoorthy G.K."/>
            <person name="Gryganskyi A."/>
            <person name="Culley D."/>
            <person name="Magnuson J.K."/>
            <person name="James T.Y."/>
            <person name="O'Malley M.A."/>
            <person name="Stajich J.E."/>
            <person name="Spatafora J.W."/>
            <person name="Visel A."/>
            <person name="Grigoriev I.V."/>
        </authorList>
    </citation>
    <scope>NUCLEOTIDE SEQUENCE [LARGE SCALE GENOMIC DNA]</scope>
    <source>
        <strain evidence="13 14">PL171</strain>
    </source>
</reference>
<evidence type="ECO:0000256" key="9">
    <source>
        <dbReference type="ARBA" id="ARBA00023264"/>
    </source>
</evidence>
<keyword evidence="5 12" id="KW-1133">Transmembrane helix</keyword>
<dbReference type="OrthoDB" id="10020554at2759"/>
<feature type="compositionally biased region" description="Low complexity" evidence="11">
    <location>
        <begin position="1"/>
        <end position="22"/>
    </location>
</feature>
<dbReference type="InterPro" id="IPR043130">
    <property type="entry name" value="CDP-OH_PTrfase_TM_dom"/>
</dbReference>
<dbReference type="AlphaFoldDB" id="A0A1Y2HJA3"/>
<keyword evidence="2" id="KW-0444">Lipid biosynthesis</keyword>
<evidence type="ECO:0000256" key="7">
    <source>
        <dbReference type="ARBA" id="ARBA00023136"/>
    </source>
</evidence>
<evidence type="ECO:0000256" key="2">
    <source>
        <dbReference type="ARBA" id="ARBA00022516"/>
    </source>
</evidence>
<dbReference type="GO" id="GO:0005739">
    <property type="term" value="C:mitochondrion"/>
    <property type="evidence" value="ECO:0007669"/>
    <property type="project" value="TreeGrafter"/>
</dbReference>
<keyword evidence="9" id="KW-1208">Phospholipid metabolism</keyword>
<feature type="transmembrane region" description="Helical" evidence="12">
    <location>
        <begin position="105"/>
        <end position="124"/>
    </location>
</feature>
<comment type="similarity">
    <text evidence="10">Belongs to the CDP-alcohol phosphatidyltransferase class-I family.</text>
</comment>
<evidence type="ECO:0000256" key="8">
    <source>
        <dbReference type="ARBA" id="ARBA00023209"/>
    </source>
</evidence>
<feature type="transmembrane region" description="Helical" evidence="12">
    <location>
        <begin position="219"/>
        <end position="239"/>
    </location>
</feature>
<evidence type="ECO:0000256" key="1">
    <source>
        <dbReference type="ARBA" id="ARBA00004141"/>
    </source>
</evidence>
<keyword evidence="6" id="KW-0443">Lipid metabolism</keyword>
<dbReference type="Proteomes" id="UP000193411">
    <property type="component" value="Unassembled WGS sequence"/>
</dbReference>
<evidence type="ECO:0000256" key="12">
    <source>
        <dbReference type="SAM" id="Phobius"/>
    </source>
</evidence>
<dbReference type="PROSITE" id="PS00379">
    <property type="entry name" value="CDP_ALCOHOL_P_TRANSF"/>
    <property type="match status" value="1"/>
</dbReference>
<feature type="region of interest" description="Disordered" evidence="11">
    <location>
        <begin position="1"/>
        <end position="73"/>
    </location>
</feature>
<name>A0A1Y2HJA3_9FUNG</name>
<evidence type="ECO:0000256" key="4">
    <source>
        <dbReference type="ARBA" id="ARBA00022692"/>
    </source>
</evidence>
<dbReference type="EMBL" id="MCFL01000027">
    <property type="protein sequence ID" value="ORZ34656.1"/>
    <property type="molecule type" value="Genomic_DNA"/>
</dbReference>
<comment type="subcellular location">
    <subcellularLocation>
        <location evidence="1">Membrane</location>
        <topology evidence="1">Multi-pass membrane protein</topology>
    </subcellularLocation>
</comment>
<evidence type="ECO:0000256" key="10">
    <source>
        <dbReference type="RuleBase" id="RU003750"/>
    </source>
</evidence>
<evidence type="ECO:0000313" key="14">
    <source>
        <dbReference type="Proteomes" id="UP000193411"/>
    </source>
</evidence>
<keyword evidence="7 12" id="KW-0472">Membrane</keyword>
<protein>
    <recommendedName>
        <fullName evidence="15">CDP-alcohol phosphatidyltransferase-domain-containing protein</fullName>
    </recommendedName>
</protein>
<gene>
    <name evidence="13" type="ORF">BCR44DRAFT_1390402</name>
</gene>
<dbReference type="Pfam" id="PF01066">
    <property type="entry name" value="CDP-OH_P_transf"/>
    <property type="match status" value="1"/>
</dbReference>
<evidence type="ECO:0000256" key="3">
    <source>
        <dbReference type="ARBA" id="ARBA00022679"/>
    </source>
</evidence>
<evidence type="ECO:0000256" key="5">
    <source>
        <dbReference type="ARBA" id="ARBA00022989"/>
    </source>
</evidence>
<keyword evidence="14" id="KW-1185">Reference proteome</keyword>
<dbReference type="PANTHER" id="PTHR14269">
    <property type="entry name" value="CDP-DIACYLGLYCEROL--GLYCEROL-3-PHOSPHATE 3-PHOSPHATIDYLTRANSFERASE-RELATED"/>
    <property type="match status" value="1"/>
</dbReference>
<feature type="compositionally biased region" description="Low complexity" evidence="11">
    <location>
        <begin position="42"/>
        <end position="59"/>
    </location>
</feature>
<dbReference type="InterPro" id="IPR000462">
    <property type="entry name" value="CDP-OH_P_trans"/>
</dbReference>
<dbReference type="STRING" id="765915.A0A1Y2HJA3"/>
<dbReference type="GO" id="GO:0016020">
    <property type="term" value="C:membrane"/>
    <property type="evidence" value="ECO:0007669"/>
    <property type="project" value="UniProtKB-SubCell"/>
</dbReference>
<accession>A0A1Y2HJA3</accession>
<dbReference type="PANTHER" id="PTHR14269:SF60">
    <property type="entry name" value="CARDIOLIPIN SYNTHASE (CMP-FORMING)"/>
    <property type="match status" value="1"/>
</dbReference>
<dbReference type="InterPro" id="IPR050324">
    <property type="entry name" value="CDP-alcohol_PTase-I"/>
</dbReference>
<proteinExistence type="inferred from homology"/>
<evidence type="ECO:0008006" key="15">
    <source>
        <dbReference type="Google" id="ProtNLM"/>
    </source>
</evidence>
<evidence type="ECO:0000256" key="11">
    <source>
        <dbReference type="SAM" id="MobiDB-lite"/>
    </source>
</evidence>
<organism evidence="13 14">
    <name type="scientific">Catenaria anguillulae PL171</name>
    <dbReference type="NCBI Taxonomy" id="765915"/>
    <lineage>
        <taxon>Eukaryota</taxon>
        <taxon>Fungi</taxon>
        <taxon>Fungi incertae sedis</taxon>
        <taxon>Blastocladiomycota</taxon>
        <taxon>Blastocladiomycetes</taxon>
        <taxon>Blastocladiales</taxon>
        <taxon>Catenariaceae</taxon>
        <taxon>Catenaria</taxon>
    </lineage>
</organism>
<feature type="transmembrane region" description="Helical" evidence="12">
    <location>
        <begin position="144"/>
        <end position="168"/>
    </location>
</feature>
<keyword evidence="8" id="KW-0594">Phospholipid biosynthesis</keyword>
<dbReference type="Gene3D" id="1.20.120.1760">
    <property type="match status" value="1"/>
</dbReference>
<evidence type="ECO:0000256" key="6">
    <source>
        <dbReference type="ARBA" id="ARBA00023098"/>
    </source>
</evidence>
<keyword evidence="4 12" id="KW-0812">Transmembrane</keyword>
<dbReference type="InterPro" id="IPR048254">
    <property type="entry name" value="CDP_ALCOHOL_P_TRANSF_CS"/>
</dbReference>
<sequence>MSTSSSSSSSPSKSPNVSSGSASSGGGSRPIPSPLTSIPQVSTSATDTTISSSPRSPTSFRLPKPPGTPADVHENIYTIPNAMSLARLLSTPVLGYLIVKGQYDWALGLFAASAVTDLLDGFIARTFDMKSVLGTILDPMADKALMATLTVSLGMAGVIPVPLAGLIIGRDVGLVISSFVIRYKSLPPPKTFARFWDFSLPSAEVRPTTISKINTALQLLFMGAALSATSIPLVTSLWATWHIPAQWVVATTTVWSGLSYVFSKDAVRYLQPPPRMASGRAAMSMSKSRDRA</sequence>